<evidence type="ECO:0000259" key="2">
    <source>
        <dbReference type="Pfam" id="PF00892"/>
    </source>
</evidence>
<evidence type="ECO:0000256" key="1">
    <source>
        <dbReference type="SAM" id="Phobius"/>
    </source>
</evidence>
<feature type="domain" description="EamA" evidence="2">
    <location>
        <begin position="14"/>
        <end position="84"/>
    </location>
</feature>
<evidence type="ECO:0000313" key="3">
    <source>
        <dbReference type="EMBL" id="KKK53330.1"/>
    </source>
</evidence>
<keyword evidence="1" id="KW-0472">Membrane</keyword>
<dbReference type="PANTHER" id="PTHR22911">
    <property type="entry name" value="ACYL-MALONYL CONDENSING ENZYME-RELATED"/>
    <property type="match status" value="1"/>
</dbReference>
<dbReference type="GO" id="GO:0016020">
    <property type="term" value="C:membrane"/>
    <property type="evidence" value="ECO:0007669"/>
    <property type="project" value="InterPro"/>
</dbReference>
<feature type="non-terminal residue" evidence="3">
    <location>
        <position position="1"/>
    </location>
</feature>
<feature type="transmembrane region" description="Helical" evidence="1">
    <location>
        <begin position="146"/>
        <end position="169"/>
    </location>
</feature>
<feature type="transmembrane region" description="Helical" evidence="1">
    <location>
        <begin position="12"/>
        <end position="33"/>
    </location>
</feature>
<organism evidence="3">
    <name type="scientific">marine sediment metagenome</name>
    <dbReference type="NCBI Taxonomy" id="412755"/>
    <lineage>
        <taxon>unclassified sequences</taxon>
        <taxon>metagenomes</taxon>
        <taxon>ecological metagenomes</taxon>
    </lineage>
</organism>
<comment type="caution">
    <text evidence="3">The sequence shown here is derived from an EMBL/GenBank/DDBJ whole genome shotgun (WGS) entry which is preliminary data.</text>
</comment>
<reference evidence="3" key="1">
    <citation type="journal article" date="2015" name="Nature">
        <title>Complex archaea that bridge the gap between prokaryotes and eukaryotes.</title>
        <authorList>
            <person name="Spang A."/>
            <person name="Saw J.H."/>
            <person name="Jorgensen S.L."/>
            <person name="Zaremba-Niedzwiedzka K."/>
            <person name="Martijn J."/>
            <person name="Lind A.E."/>
            <person name="van Eijk R."/>
            <person name="Schleper C."/>
            <person name="Guy L."/>
            <person name="Ettema T.J."/>
        </authorList>
    </citation>
    <scope>NUCLEOTIDE SEQUENCE</scope>
</reference>
<accession>A0A0F8WY05</accession>
<feature type="transmembrane region" description="Helical" evidence="1">
    <location>
        <begin position="91"/>
        <end position="113"/>
    </location>
</feature>
<protein>
    <recommendedName>
        <fullName evidence="2">EamA domain-containing protein</fullName>
    </recommendedName>
</protein>
<keyword evidence="1" id="KW-1133">Transmembrane helix</keyword>
<dbReference type="InterPro" id="IPR037185">
    <property type="entry name" value="EmrE-like"/>
</dbReference>
<feature type="transmembrane region" description="Helical" evidence="1">
    <location>
        <begin position="68"/>
        <end position="85"/>
    </location>
</feature>
<feature type="transmembrane region" description="Helical" evidence="1">
    <location>
        <begin position="39"/>
        <end position="61"/>
    </location>
</feature>
<feature type="transmembrane region" description="Helical" evidence="1">
    <location>
        <begin position="181"/>
        <end position="200"/>
    </location>
</feature>
<feature type="transmembrane region" description="Helical" evidence="1">
    <location>
        <begin position="120"/>
        <end position="140"/>
    </location>
</feature>
<feature type="transmembrane region" description="Helical" evidence="1">
    <location>
        <begin position="206"/>
        <end position="225"/>
    </location>
</feature>
<dbReference type="EMBL" id="LAZR01066565">
    <property type="protein sequence ID" value="KKK53330.1"/>
    <property type="molecule type" value="Genomic_DNA"/>
</dbReference>
<feature type="domain" description="EamA" evidence="2">
    <location>
        <begin position="94"/>
        <end position="218"/>
    </location>
</feature>
<gene>
    <name evidence="3" type="ORF">LCGC14_3095880</name>
</gene>
<dbReference type="SUPFAM" id="SSF103481">
    <property type="entry name" value="Multidrug resistance efflux transporter EmrE"/>
    <property type="match status" value="2"/>
</dbReference>
<sequence>YRGATVSAIRRIGLWGFFGGLFYCCTLIGYVLALTHTTVANAVFTLSPLPFFTAVIAWLVLGERVDRVTAMAIALAFGGISLMVGDGIAAGTLFGTLMAIMTALCFACFVVVLRKGRATNMLPATAIGALLAALVAIFMVDGDYLITGRDLGICLVWGAIISSVGHILIVTGSRHIPGAELTLLILLEFIFTPLWVWLFMNEVPGSMTLIGGAVVLSAAGGRALLSMRRPQRLAGLPL</sequence>
<dbReference type="InterPro" id="IPR000620">
    <property type="entry name" value="EamA_dom"/>
</dbReference>
<dbReference type="Pfam" id="PF00892">
    <property type="entry name" value="EamA"/>
    <property type="match status" value="2"/>
</dbReference>
<name>A0A0F8WY05_9ZZZZ</name>
<keyword evidence="1" id="KW-0812">Transmembrane</keyword>
<proteinExistence type="predicted"/>
<dbReference type="AlphaFoldDB" id="A0A0F8WY05"/>